<dbReference type="EMBL" id="BGZK01001985">
    <property type="protein sequence ID" value="GBP89244.1"/>
    <property type="molecule type" value="Genomic_DNA"/>
</dbReference>
<keyword evidence="3" id="KW-1185">Reference proteome</keyword>
<feature type="transmembrane region" description="Helical" evidence="1">
    <location>
        <begin position="23"/>
        <end position="43"/>
    </location>
</feature>
<gene>
    <name evidence="2" type="ORF">EVAR_71130_1</name>
</gene>
<sequence length="116" mass="13258">MDRGLDRGMDSGMDRGMDRGLDLVVYWIVLNSGGLRLLSSLLVSQIGRRRVLKINFSFFRLQVGRTAELSSWERSGQIGRSILPAHCRLESLSIAHSFYRRPEQEKGDLQQLCTYL</sequence>
<evidence type="ECO:0000313" key="2">
    <source>
        <dbReference type="EMBL" id="GBP89244.1"/>
    </source>
</evidence>
<evidence type="ECO:0000313" key="3">
    <source>
        <dbReference type="Proteomes" id="UP000299102"/>
    </source>
</evidence>
<dbReference type="AlphaFoldDB" id="A0A4C1ZQ84"/>
<accession>A0A4C1ZQ84</accession>
<organism evidence="2 3">
    <name type="scientific">Eumeta variegata</name>
    <name type="common">Bagworm moth</name>
    <name type="synonym">Eumeta japonica</name>
    <dbReference type="NCBI Taxonomy" id="151549"/>
    <lineage>
        <taxon>Eukaryota</taxon>
        <taxon>Metazoa</taxon>
        <taxon>Ecdysozoa</taxon>
        <taxon>Arthropoda</taxon>
        <taxon>Hexapoda</taxon>
        <taxon>Insecta</taxon>
        <taxon>Pterygota</taxon>
        <taxon>Neoptera</taxon>
        <taxon>Endopterygota</taxon>
        <taxon>Lepidoptera</taxon>
        <taxon>Glossata</taxon>
        <taxon>Ditrysia</taxon>
        <taxon>Tineoidea</taxon>
        <taxon>Psychidae</taxon>
        <taxon>Oiketicinae</taxon>
        <taxon>Eumeta</taxon>
    </lineage>
</organism>
<protein>
    <submittedName>
        <fullName evidence="2">Uncharacterized protein</fullName>
    </submittedName>
</protein>
<keyword evidence="1" id="KW-0812">Transmembrane</keyword>
<dbReference type="Proteomes" id="UP000299102">
    <property type="component" value="Unassembled WGS sequence"/>
</dbReference>
<keyword evidence="1" id="KW-1133">Transmembrane helix</keyword>
<keyword evidence="1" id="KW-0472">Membrane</keyword>
<proteinExistence type="predicted"/>
<comment type="caution">
    <text evidence="2">The sequence shown here is derived from an EMBL/GenBank/DDBJ whole genome shotgun (WGS) entry which is preliminary data.</text>
</comment>
<evidence type="ECO:0000256" key="1">
    <source>
        <dbReference type="SAM" id="Phobius"/>
    </source>
</evidence>
<reference evidence="2 3" key="1">
    <citation type="journal article" date="2019" name="Commun. Biol.">
        <title>The bagworm genome reveals a unique fibroin gene that provides high tensile strength.</title>
        <authorList>
            <person name="Kono N."/>
            <person name="Nakamura H."/>
            <person name="Ohtoshi R."/>
            <person name="Tomita M."/>
            <person name="Numata K."/>
            <person name="Arakawa K."/>
        </authorList>
    </citation>
    <scope>NUCLEOTIDE SEQUENCE [LARGE SCALE GENOMIC DNA]</scope>
</reference>
<name>A0A4C1ZQ84_EUMVA</name>